<dbReference type="Gene3D" id="3.90.180.10">
    <property type="entry name" value="Medium-chain alcohol dehydrogenases, catalytic domain"/>
    <property type="match status" value="1"/>
</dbReference>
<keyword evidence="7" id="KW-0560">Oxidoreductase</keyword>
<comment type="cofactor">
    <cofactor evidence="1 11">
        <name>Zn(2+)</name>
        <dbReference type="ChEBI" id="CHEBI:29105"/>
    </cofactor>
</comment>
<dbReference type="AlphaFoldDB" id="A0A1I6RJN4"/>
<dbReference type="EMBL" id="FPAA01000005">
    <property type="protein sequence ID" value="SFS64931.1"/>
    <property type="molecule type" value="Genomic_DNA"/>
</dbReference>
<dbReference type="GO" id="GO:0004022">
    <property type="term" value="F:alcohol dehydrogenase (NAD+) activity"/>
    <property type="evidence" value="ECO:0007669"/>
    <property type="project" value="UniProtKB-EC"/>
</dbReference>
<evidence type="ECO:0000313" key="13">
    <source>
        <dbReference type="EMBL" id="SFS64931.1"/>
    </source>
</evidence>
<dbReference type="Proteomes" id="UP000198660">
    <property type="component" value="Unassembled WGS sequence"/>
</dbReference>
<dbReference type="PANTHER" id="PTHR42940">
    <property type="entry name" value="ALCOHOL DEHYDROGENASE 1-RELATED"/>
    <property type="match status" value="1"/>
</dbReference>
<dbReference type="RefSeq" id="WP_091836422.1">
    <property type="nucleotide sequence ID" value="NZ_FPAA01000005.1"/>
</dbReference>
<dbReference type="SMART" id="SM00829">
    <property type="entry name" value="PKS_ER"/>
    <property type="match status" value="1"/>
</dbReference>
<dbReference type="OrthoDB" id="9806940at2"/>
<evidence type="ECO:0000256" key="11">
    <source>
        <dbReference type="RuleBase" id="RU361277"/>
    </source>
</evidence>
<dbReference type="Pfam" id="PF08240">
    <property type="entry name" value="ADH_N"/>
    <property type="match status" value="1"/>
</dbReference>
<keyword evidence="5 11" id="KW-0479">Metal-binding</keyword>
<organism evidence="13 14">
    <name type="scientific">Marininema halotolerans</name>
    <dbReference type="NCBI Taxonomy" id="1155944"/>
    <lineage>
        <taxon>Bacteria</taxon>
        <taxon>Bacillati</taxon>
        <taxon>Bacillota</taxon>
        <taxon>Bacilli</taxon>
        <taxon>Bacillales</taxon>
        <taxon>Thermoactinomycetaceae</taxon>
        <taxon>Marininema</taxon>
    </lineage>
</organism>
<evidence type="ECO:0000259" key="12">
    <source>
        <dbReference type="SMART" id="SM00829"/>
    </source>
</evidence>
<dbReference type="Gene3D" id="3.40.50.720">
    <property type="entry name" value="NAD(P)-binding Rossmann-like Domain"/>
    <property type="match status" value="1"/>
</dbReference>
<evidence type="ECO:0000256" key="5">
    <source>
        <dbReference type="ARBA" id="ARBA00022723"/>
    </source>
</evidence>
<keyword evidence="6 11" id="KW-0862">Zinc</keyword>
<feature type="domain" description="Enoyl reductase (ER)" evidence="12">
    <location>
        <begin position="10"/>
        <end position="334"/>
    </location>
</feature>
<dbReference type="InterPro" id="IPR013154">
    <property type="entry name" value="ADH-like_N"/>
</dbReference>
<dbReference type="SUPFAM" id="SSF50129">
    <property type="entry name" value="GroES-like"/>
    <property type="match status" value="1"/>
</dbReference>
<dbReference type="SUPFAM" id="SSF51735">
    <property type="entry name" value="NAD(P)-binding Rossmann-fold domains"/>
    <property type="match status" value="1"/>
</dbReference>
<dbReference type="InterPro" id="IPR002328">
    <property type="entry name" value="ADH_Zn_CS"/>
</dbReference>
<dbReference type="InterPro" id="IPR020843">
    <property type="entry name" value="ER"/>
</dbReference>
<dbReference type="InterPro" id="IPR013149">
    <property type="entry name" value="ADH-like_C"/>
</dbReference>
<dbReference type="EC" id="1.1.1.1" evidence="3"/>
<gene>
    <name evidence="13" type="ORF">SAMN05444972_105141</name>
</gene>
<dbReference type="Pfam" id="PF00107">
    <property type="entry name" value="ADH_zinc_N"/>
    <property type="match status" value="1"/>
</dbReference>
<evidence type="ECO:0000256" key="1">
    <source>
        <dbReference type="ARBA" id="ARBA00001947"/>
    </source>
</evidence>
<keyword evidence="8" id="KW-0520">NAD</keyword>
<evidence type="ECO:0000256" key="6">
    <source>
        <dbReference type="ARBA" id="ARBA00022833"/>
    </source>
</evidence>
<accession>A0A1I6RJN4</accession>
<protein>
    <recommendedName>
        <fullName evidence="4">Alcohol dehydrogenase</fullName>
        <ecNumber evidence="3">1.1.1.1</ecNumber>
    </recommendedName>
</protein>
<dbReference type="PANTHER" id="PTHR42940:SF7">
    <property type="entry name" value="ALCOHOL DEHYDROGENASE-LIKE N-TERMINAL DOMAIN-CONTAINING PROTEIN"/>
    <property type="match status" value="1"/>
</dbReference>
<dbReference type="FunFam" id="3.40.50.720:FF:000039">
    <property type="entry name" value="Alcohol dehydrogenase AdhP"/>
    <property type="match status" value="1"/>
</dbReference>
<evidence type="ECO:0000256" key="9">
    <source>
        <dbReference type="ARBA" id="ARBA00049164"/>
    </source>
</evidence>
<dbReference type="GO" id="GO:0008270">
    <property type="term" value="F:zinc ion binding"/>
    <property type="evidence" value="ECO:0007669"/>
    <property type="project" value="InterPro"/>
</dbReference>
<evidence type="ECO:0000256" key="3">
    <source>
        <dbReference type="ARBA" id="ARBA00013190"/>
    </source>
</evidence>
<evidence type="ECO:0000256" key="2">
    <source>
        <dbReference type="ARBA" id="ARBA00008072"/>
    </source>
</evidence>
<dbReference type="InterPro" id="IPR036291">
    <property type="entry name" value="NAD(P)-bd_dom_sf"/>
</dbReference>
<dbReference type="GO" id="GO:0005737">
    <property type="term" value="C:cytoplasm"/>
    <property type="evidence" value="ECO:0007669"/>
    <property type="project" value="TreeGrafter"/>
</dbReference>
<reference evidence="14" key="1">
    <citation type="submission" date="2016-10" db="EMBL/GenBank/DDBJ databases">
        <authorList>
            <person name="Varghese N."/>
            <person name="Submissions S."/>
        </authorList>
    </citation>
    <scope>NUCLEOTIDE SEQUENCE [LARGE SCALE GENOMIC DNA]</scope>
    <source>
        <strain evidence="14">DSM 45789</strain>
    </source>
</reference>
<evidence type="ECO:0000256" key="7">
    <source>
        <dbReference type="ARBA" id="ARBA00023002"/>
    </source>
</evidence>
<dbReference type="CDD" id="cd08296">
    <property type="entry name" value="CAD_like"/>
    <property type="match status" value="1"/>
</dbReference>
<keyword evidence="14" id="KW-1185">Reference proteome</keyword>
<evidence type="ECO:0000313" key="14">
    <source>
        <dbReference type="Proteomes" id="UP000198660"/>
    </source>
</evidence>
<comment type="similarity">
    <text evidence="2 11">Belongs to the zinc-containing alcohol dehydrogenase family.</text>
</comment>
<proteinExistence type="inferred from homology"/>
<dbReference type="InterPro" id="IPR011032">
    <property type="entry name" value="GroES-like_sf"/>
</dbReference>
<evidence type="ECO:0000256" key="10">
    <source>
        <dbReference type="ARBA" id="ARBA00049243"/>
    </source>
</evidence>
<comment type="catalytic activity">
    <reaction evidence="9">
        <text>a secondary alcohol + NAD(+) = a ketone + NADH + H(+)</text>
        <dbReference type="Rhea" id="RHEA:10740"/>
        <dbReference type="ChEBI" id="CHEBI:15378"/>
        <dbReference type="ChEBI" id="CHEBI:17087"/>
        <dbReference type="ChEBI" id="CHEBI:35681"/>
        <dbReference type="ChEBI" id="CHEBI:57540"/>
        <dbReference type="ChEBI" id="CHEBI:57945"/>
        <dbReference type="EC" id="1.1.1.1"/>
    </reaction>
</comment>
<evidence type="ECO:0000256" key="8">
    <source>
        <dbReference type="ARBA" id="ARBA00023027"/>
    </source>
</evidence>
<sequence>MKTMKAMQVNADHQFELVEREIPEPGSNEVRVKVEACGVCHSDVFIKEGTYPGIRYPRVPGHEVTGIIDKVGEGVDSWTAGQRVGVGWHGGHCFTCDPCRSGDFVNCINKKVTGISYDGGYQEYMIAPISALAMVPDDLSLVEAAPLLCAGVTTFTAIRNTRARAGDLVAIQGVGGLGHLAIQYASRMGMRTVAVSRGQEKKELAQKLGAHHYIDTKENNGAEELQKLGGAKVILATAPNGKAIAELVDGLGSDGELCIVAAGPDTIEVAPVQLIRGNRSINGWTVGTGKDSEDALDFSALTQSLPLIETFPLEKAAEAYEHMMSNQVRFRAVLTMN</sequence>
<name>A0A1I6RJN4_9BACL</name>
<dbReference type="PROSITE" id="PS00059">
    <property type="entry name" value="ADH_ZINC"/>
    <property type="match status" value="1"/>
</dbReference>
<comment type="catalytic activity">
    <reaction evidence="10">
        <text>a primary alcohol + NAD(+) = an aldehyde + NADH + H(+)</text>
        <dbReference type="Rhea" id="RHEA:10736"/>
        <dbReference type="ChEBI" id="CHEBI:15378"/>
        <dbReference type="ChEBI" id="CHEBI:15734"/>
        <dbReference type="ChEBI" id="CHEBI:17478"/>
        <dbReference type="ChEBI" id="CHEBI:57540"/>
        <dbReference type="ChEBI" id="CHEBI:57945"/>
        <dbReference type="EC" id="1.1.1.1"/>
    </reaction>
</comment>
<evidence type="ECO:0000256" key="4">
    <source>
        <dbReference type="ARBA" id="ARBA00016352"/>
    </source>
</evidence>